<keyword evidence="17" id="KW-1185">Reference proteome</keyword>
<dbReference type="PANTHER" id="PTHR47755:SF1">
    <property type="entry name" value="CELL DIVISION PROTEIN FTSX"/>
    <property type="match status" value="1"/>
</dbReference>
<dbReference type="Proteomes" id="UP000323164">
    <property type="component" value="Unassembled WGS sequence"/>
</dbReference>
<dbReference type="InterPro" id="IPR047590">
    <property type="entry name" value="FtsX_proteobact-type"/>
</dbReference>
<evidence type="ECO:0000256" key="12">
    <source>
        <dbReference type="PIRNR" id="PIRNR003097"/>
    </source>
</evidence>
<feature type="transmembrane region" description="Helical" evidence="13">
    <location>
        <begin position="285"/>
        <end position="308"/>
    </location>
</feature>
<protein>
    <recommendedName>
        <fullName evidence="4 12">Cell division protein FtsX</fullName>
    </recommendedName>
</protein>
<dbReference type="RefSeq" id="WP_149353182.1">
    <property type="nucleotide sequence ID" value="NZ_VTRV01000107.1"/>
</dbReference>
<comment type="similarity">
    <text evidence="2 12">Belongs to the ABC-4 integral membrane protein family. FtsX subfamily.</text>
</comment>
<evidence type="ECO:0000256" key="9">
    <source>
        <dbReference type="ARBA" id="ARBA00022989"/>
    </source>
</evidence>
<dbReference type="PIRSF" id="PIRSF003097">
    <property type="entry name" value="FtsX"/>
    <property type="match status" value="1"/>
</dbReference>
<evidence type="ECO:0000256" key="13">
    <source>
        <dbReference type="SAM" id="Phobius"/>
    </source>
</evidence>
<keyword evidence="6 12" id="KW-0997">Cell inner membrane</keyword>
<feature type="domain" description="ABC3 transporter permease C-terminal" evidence="14">
    <location>
        <begin position="189"/>
        <end position="302"/>
    </location>
</feature>
<dbReference type="InterPro" id="IPR040690">
    <property type="entry name" value="FtsX_ECD"/>
</dbReference>
<evidence type="ECO:0000256" key="11">
    <source>
        <dbReference type="ARBA" id="ARBA00023306"/>
    </source>
</evidence>
<evidence type="ECO:0000256" key="8">
    <source>
        <dbReference type="ARBA" id="ARBA00022692"/>
    </source>
</evidence>
<evidence type="ECO:0000256" key="10">
    <source>
        <dbReference type="ARBA" id="ARBA00023136"/>
    </source>
</evidence>
<dbReference type="GO" id="GO:0032153">
    <property type="term" value="C:cell division site"/>
    <property type="evidence" value="ECO:0007669"/>
    <property type="project" value="TreeGrafter"/>
</dbReference>
<evidence type="ECO:0000259" key="14">
    <source>
        <dbReference type="Pfam" id="PF02687"/>
    </source>
</evidence>
<gene>
    <name evidence="16" type="ORF">FW784_09900</name>
</gene>
<evidence type="ECO:0000256" key="3">
    <source>
        <dbReference type="ARBA" id="ARBA00011160"/>
    </source>
</evidence>
<keyword evidence="5 12" id="KW-1003">Cell membrane</keyword>
<feature type="domain" description="FtsX extracellular" evidence="15">
    <location>
        <begin position="78"/>
        <end position="166"/>
    </location>
</feature>
<organism evidence="16 17">
    <name type="scientific">Cognatilysobacter lacus</name>
    <dbReference type="NCBI Taxonomy" id="1643323"/>
    <lineage>
        <taxon>Bacteria</taxon>
        <taxon>Pseudomonadati</taxon>
        <taxon>Pseudomonadota</taxon>
        <taxon>Gammaproteobacteria</taxon>
        <taxon>Lysobacterales</taxon>
        <taxon>Lysobacteraceae</taxon>
        <taxon>Cognatilysobacter</taxon>
    </lineage>
</organism>
<evidence type="ECO:0000256" key="1">
    <source>
        <dbReference type="ARBA" id="ARBA00004429"/>
    </source>
</evidence>
<dbReference type="GO" id="GO:0005886">
    <property type="term" value="C:plasma membrane"/>
    <property type="evidence" value="ECO:0007669"/>
    <property type="project" value="UniProtKB-SubCell"/>
</dbReference>
<comment type="subcellular location">
    <subcellularLocation>
        <location evidence="1">Cell inner membrane</location>
        <topology evidence="1">Multi-pass membrane protein</topology>
    </subcellularLocation>
</comment>
<dbReference type="InterPro" id="IPR004513">
    <property type="entry name" value="FtsX"/>
</dbReference>
<keyword evidence="10 12" id="KW-0472">Membrane</keyword>
<dbReference type="PANTHER" id="PTHR47755">
    <property type="entry name" value="CELL DIVISION PROTEIN FTSX"/>
    <property type="match status" value="1"/>
</dbReference>
<dbReference type="Pfam" id="PF02687">
    <property type="entry name" value="FtsX"/>
    <property type="match status" value="1"/>
</dbReference>
<evidence type="ECO:0000259" key="15">
    <source>
        <dbReference type="Pfam" id="PF18075"/>
    </source>
</evidence>
<comment type="subunit">
    <text evidence="3">Forms a membrane-associated complex with FtsE.</text>
</comment>
<proteinExistence type="inferred from homology"/>
<sequence length="316" mass="34243">MSTKARRNDVVRTRSRFGAWVDHHVHSLLASLLRMARKPWATGLTVGVMAIAFALPLGLWAVLSNLSQFTGDVQQSRQVSVYMKPGTALERAQVLATEVRARPDVARVDVRSADEGLRELRAQGGLAEAADALGENPLPHLLRVTPRGDDAPLATALQTMPDVDVVQQDAAWRQRLDRWLTLGERVAWVLAVLLGLGALLVVGNTVRLDIQSRRDEIEVLQLLGATGGFVRRPFLYLGACYGLLSGLIALALLTGAEFAVREPISRLAQTYGSAFRLQGFDPFRAAVAVLGAGLLGWLGAGLVTGHYLRQTRSTGE</sequence>
<dbReference type="InterPro" id="IPR003838">
    <property type="entry name" value="ABC3_permease_C"/>
</dbReference>
<feature type="transmembrane region" description="Helical" evidence="13">
    <location>
        <begin position="40"/>
        <end position="63"/>
    </location>
</feature>
<dbReference type="Gene3D" id="3.30.70.3040">
    <property type="match status" value="1"/>
</dbReference>
<feature type="transmembrane region" description="Helical" evidence="13">
    <location>
        <begin position="186"/>
        <end position="206"/>
    </location>
</feature>
<dbReference type="GO" id="GO:0051301">
    <property type="term" value="P:cell division"/>
    <property type="evidence" value="ECO:0007669"/>
    <property type="project" value="UniProtKB-KW"/>
</dbReference>
<evidence type="ECO:0000313" key="16">
    <source>
        <dbReference type="EMBL" id="TZF88429.1"/>
    </source>
</evidence>
<dbReference type="EMBL" id="VTRV01000107">
    <property type="protein sequence ID" value="TZF88429.1"/>
    <property type="molecule type" value="Genomic_DNA"/>
</dbReference>
<keyword evidence="11 12" id="KW-0131">Cell cycle</keyword>
<dbReference type="AlphaFoldDB" id="A0A5D8Z132"/>
<dbReference type="Pfam" id="PF18075">
    <property type="entry name" value="FtsX_ECD"/>
    <property type="match status" value="1"/>
</dbReference>
<keyword evidence="9 13" id="KW-1133">Transmembrane helix</keyword>
<evidence type="ECO:0000256" key="7">
    <source>
        <dbReference type="ARBA" id="ARBA00022618"/>
    </source>
</evidence>
<evidence type="ECO:0000256" key="5">
    <source>
        <dbReference type="ARBA" id="ARBA00022475"/>
    </source>
</evidence>
<comment type="function">
    <text evidence="12">Part of the ABC transporter FtsEX involved in cellular division.</text>
</comment>
<accession>A0A5D8Z132</accession>
<dbReference type="NCBIfam" id="TIGR00439">
    <property type="entry name" value="FtsX_Gneg"/>
    <property type="match status" value="1"/>
</dbReference>
<evidence type="ECO:0000256" key="6">
    <source>
        <dbReference type="ARBA" id="ARBA00022519"/>
    </source>
</evidence>
<dbReference type="OrthoDB" id="9813411at2"/>
<comment type="caution">
    <text evidence="16">The sequence shown here is derived from an EMBL/GenBank/DDBJ whole genome shotgun (WGS) entry which is preliminary data.</text>
</comment>
<keyword evidence="7 12" id="KW-0132">Cell division</keyword>
<feature type="transmembrane region" description="Helical" evidence="13">
    <location>
        <begin position="234"/>
        <end position="253"/>
    </location>
</feature>
<evidence type="ECO:0000256" key="4">
    <source>
        <dbReference type="ARBA" id="ARBA00021907"/>
    </source>
</evidence>
<reference evidence="16 17" key="1">
    <citation type="submission" date="2019-08" db="EMBL/GenBank/DDBJ databases">
        <title>Draft genome sequence of Lysobacter sp. UKS-15.</title>
        <authorList>
            <person name="Im W.-T."/>
        </authorList>
    </citation>
    <scope>NUCLEOTIDE SEQUENCE [LARGE SCALE GENOMIC DNA]</scope>
    <source>
        <strain evidence="16 17">UKS-15</strain>
    </source>
</reference>
<name>A0A5D8Z132_9GAMM</name>
<evidence type="ECO:0000313" key="17">
    <source>
        <dbReference type="Proteomes" id="UP000323164"/>
    </source>
</evidence>
<keyword evidence="8 13" id="KW-0812">Transmembrane</keyword>
<evidence type="ECO:0000256" key="2">
    <source>
        <dbReference type="ARBA" id="ARBA00007379"/>
    </source>
</evidence>